<feature type="transmembrane region" description="Helical" evidence="7">
    <location>
        <begin position="9"/>
        <end position="30"/>
    </location>
</feature>
<proteinExistence type="inferred from homology"/>
<evidence type="ECO:0000256" key="1">
    <source>
        <dbReference type="ARBA" id="ARBA00004651"/>
    </source>
</evidence>
<dbReference type="STRING" id="1480615.AWJ14_07845"/>
<evidence type="ECO:0000256" key="5">
    <source>
        <dbReference type="ARBA" id="ARBA00022989"/>
    </source>
</evidence>
<feature type="transmembrane region" description="Helical" evidence="7">
    <location>
        <begin position="179"/>
        <end position="200"/>
    </location>
</feature>
<dbReference type="OrthoDB" id="9815445at2"/>
<dbReference type="InterPro" id="IPR035906">
    <property type="entry name" value="MetI-like_sf"/>
</dbReference>
<keyword evidence="2 7" id="KW-0813">Transport</keyword>
<dbReference type="EMBL" id="LQZT01000023">
    <property type="protein sequence ID" value="OCW57054.1"/>
    <property type="molecule type" value="Genomic_DNA"/>
</dbReference>
<feature type="domain" description="ABC transmembrane type-1" evidence="8">
    <location>
        <begin position="69"/>
        <end position="258"/>
    </location>
</feature>
<feature type="transmembrane region" description="Helical" evidence="7">
    <location>
        <begin position="137"/>
        <end position="158"/>
    </location>
</feature>
<dbReference type="AlphaFoldDB" id="A0A1C1YU62"/>
<dbReference type="InterPro" id="IPR000515">
    <property type="entry name" value="MetI-like"/>
</dbReference>
<keyword evidence="6 7" id="KW-0472">Membrane</keyword>
<reference evidence="9 10" key="1">
    <citation type="submission" date="2015-12" db="EMBL/GenBank/DDBJ databases">
        <authorList>
            <person name="Shamseldin A."/>
            <person name="Moawad H."/>
            <person name="Abd El-Rahim W.M."/>
            <person name="Sadowsky M.J."/>
        </authorList>
    </citation>
    <scope>NUCLEOTIDE SEQUENCE [LARGE SCALE GENOMIC DNA]</scope>
    <source>
        <strain evidence="9 10">JC234</strain>
    </source>
</reference>
<dbReference type="SUPFAM" id="SSF161098">
    <property type="entry name" value="MetI-like"/>
    <property type="match status" value="1"/>
</dbReference>
<dbReference type="RefSeq" id="WP_066180322.1">
    <property type="nucleotide sequence ID" value="NZ_LQZT01000023.1"/>
</dbReference>
<evidence type="ECO:0000256" key="7">
    <source>
        <dbReference type="RuleBase" id="RU363032"/>
    </source>
</evidence>
<name>A0A1C1YU62_9HYPH</name>
<gene>
    <name evidence="9" type="ORF">AWJ14_07845</name>
</gene>
<keyword evidence="5 7" id="KW-1133">Transmembrane helix</keyword>
<dbReference type="PANTHER" id="PTHR43744:SF12">
    <property type="entry name" value="ABC TRANSPORTER PERMEASE PROTEIN MG189-RELATED"/>
    <property type="match status" value="1"/>
</dbReference>
<dbReference type="Pfam" id="PF00528">
    <property type="entry name" value="BPD_transp_1"/>
    <property type="match status" value="1"/>
</dbReference>
<keyword evidence="3" id="KW-1003">Cell membrane</keyword>
<evidence type="ECO:0000256" key="2">
    <source>
        <dbReference type="ARBA" id="ARBA00022448"/>
    </source>
</evidence>
<feature type="transmembrane region" description="Helical" evidence="7">
    <location>
        <begin position="104"/>
        <end position="125"/>
    </location>
</feature>
<dbReference type="Gene3D" id="1.10.3720.10">
    <property type="entry name" value="MetI-like"/>
    <property type="match status" value="1"/>
</dbReference>
<evidence type="ECO:0000259" key="8">
    <source>
        <dbReference type="PROSITE" id="PS50928"/>
    </source>
</evidence>
<dbReference type="Proteomes" id="UP000094795">
    <property type="component" value="Unassembled WGS sequence"/>
</dbReference>
<dbReference type="PANTHER" id="PTHR43744">
    <property type="entry name" value="ABC TRANSPORTER PERMEASE PROTEIN MG189-RELATED-RELATED"/>
    <property type="match status" value="1"/>
</dbReference>
<protein>
    <recommendedName>
        <fullName evidence="8">ABC transmembrane type-1 domain-containing protein</fullName>
    </recommendedName>
</protein>
<evidence type="ECO:0000256" key="6">
    <source>
        <dbReference type="ARBA" id="ARBA00023136"/>
    </source>
</evidence>
<dbReference type="GO" id="GO:0055085">
    <property type="term" value="P:transmembrane transport"/>
    <property type="evidence" value="ECO:0007669"/>
    <property type="project" value="InterPro"/>
</dbReference>
<evidence type="ECO:0000313" key="10">
    <source>
        <dbReference type="Proteomes" id="UP000094795"/>
    </source>
</evidence>
<dbReference type="PROSITE" id="PS50928">
    <property type="entry name" value="ABC_TM1"/>
    <property type="match status" value="1"/>
</dbReference>
<evidence type="ECO:0000256" key="3">
    <source>
        <dbReference type="ARBA" id="ARBA00022475"/>
    </source>
</evidence>
<comment type="caution">
    <text evidence="9">The sequence shown here is derived from an EMBL/GenBank/DDBJ whole genome shotgun (WGS) entry which is preliminary data.</text>
</comment>
<organism evidence="9 10">
    <name type="scientific">Hoeflea olei</name>
    <dbReference type="NCBI Taxonomy" id="1480615"/>
    <lineage>
        <taxon>Bacteria</taxon>
        <taxon>Pseudomonadati</taxon>
        <taxon>Pseudomonadota</taxon>
        <taxon>Alphaproteobacteria</taxon>
        <taxon>Hyphomicrobiales</taxon>
        <taxon>Rhizobiaceae</taxon>
        <taxon>Hoeflea</taxon>
    </lineage>
</organism>
<comment type="similarity">
    <text evidence="7">Belongs to the binding-protein-dependent transport system permease family.</text>
</comment>
<keyword evidence="10" id="KW-1185">Reference proteome</keyword>
<evidence type="ECO:0000313" key="9">
    <source>
        <dbReference type="EMBL" id="OCW57054.1"/>
    </source>
</evidence>
<feature type="transmembrane region" description="Helical" evidence="7">
    <location>
        <begin position="65"/>
        <end position="92"/>
    </location>
</feature>
<comment type="subcellular location">
    <subcellularLocation>
        <location evidence="1 7">Cell membrane</location>
        <topology evidence="1 7">Multi-pass membrane protein</topology>
    </subcellularLocation>
</comment>
<accession>A0A1C1YU62</accession>
<sequence>MPKSLLRKFFAYGVIAIALVLTFYPVAWMLSASLKESGEIFTTPVFSSGSAGLGNYVSAFAEYPFFLYLLNSVFASLVSVLVTVLLGALAGYSFAKFRYGLSTVFWIVVLVSLMIPLEAVVIPLFLEVHSFGWTNTYAGLVLPTAFNVVGIFIFRQAFVALPDDYIDAARVDGAGELRILFSVILPMVLPTVVVVSVLTFNLNWNSYLWPLVVTSDDGLRTLPLGMAAFQAGYNTQYGEVMAVSVFGTLPTAVFFLALQRYFVEGTISTGVK</sequence>
<evidence type="ECO:0000256" key="4">
    <source>
        <dbReference type="ARBA" id="ARBA00022692"/>
    </source>
</evidence>
<feature type="transmembrane region" description="Helical" evidence="7">
    <location>
        <begin position="240"/>
        <end position="258"/>
    </location>
</feature>
<keyword evidence="4 7" id="KW-0812">Transmembrane</keyword>
<dbReference type="GO" id="GO:0005886">
    <property type="term" value="C:plasma membrane"/>
    <property type="evidence" value="ECO:0007669"/>
    <property type="project" value="UniProtKB-SubCell"/>
</dbReference>
<dbReference type="CDD" id="cd06261">
    <property type="entry name" value="TM_PBP2"/>
    <property type="match status" value="1"/>
</dbReference>